<dbReference type="HAMAP" id="MF_00563">
    <property type="entry name" value="AdoHcyase"/>
    <property type="match status" value="1"/>
</dbReference>
<evidence type="ECO:0000256" key="7">
    <source>
        <dbReference type="RuleBase" id="RU004166"/>
    </source>
</evidence>
<dbReference type="SUPFAM" id="SSF51735">
    <property type="entry name" value="NAD(P)-binding Rossmann-fold domains"/>
    <property type="match status" value="1"/>
</dbReference>
<dbReference type="InterPro" id="IPR000043">
    <property type="entry name" value="Adenosylhomocysteinase-like"/>
</dbReference>
<comment type="similarity">
    <text evidence="1 5 7">Belongs to the adenosylhomocysteinase family.</text>
</comment>
<dbReference type="EC" id="3.13.1.9" evidence="5"/>
<protein>
    <recommendedName>
        <fullName evidence="5">S-inosyl-L-homocysteine hydrolase</fullName>
        <shortName evidence="5">SIHH</shortName>
        <ecNumber evidence="5">3.13.1.9</ecNumber>
    </recommendedName>
</protein>
<dbReference type="EMBL" id="DQVW01000069">
    <property type="protein sequence ID" value="HIQ32609.1"/>
    <property type="molecule type" value="Genomic_DNA"/>
</dbReference>
<evidence type="ECO:0000256" key="4">
    <source>
        <dbReference type="ARBA" id="ARBA00023027"/>
    </source>
</evidence>
<feature type="binding site" evidence="5">
    <location>
        <position position="148"/>
    </location>
    <ligand>
        <name>substrate</name>
    </ligand>
</feature>
<evidence type="ECO:0000313" key="9">
    <source>
        <dbReference type="EMBL" id="HIQ32609.1"/>
    </source>
</evidence>
<dbReference type="PIRSF" id="PIRSF001109">
    <property type="entry name" value="Ad_hcy_hydrolase"/>
    <property type="match status" value="1"/>
</dbReference>
<evidence type="ECO:0000313" key="10">
    <source>
        <dbReference type="Proteomes" id="UP000623215"/>
    </source>
</evidence>
<feature type="binding site" evidence="5">
    <location>
        <position position="183"/>
    </location>
    <ligand>
        <name>NAD(+)</name>
        <dbReference type="ChEBI" id="CHEBI:57540"/>
    </ligand>
</feature>
<dbReference type="GO" id="GO:0006730">
    <property type="term" value="P:one-carbon metabolic process"/>
    <property type="evidence" value="ECO:0007669"/>
    <property type="project" value="UniProtKB-UniRule"/>
</dbReference>
<feature type="binding site" evidence="5">
    <location>
        <begin position="212"/>
        <end position="217"/>
    </location>
    <ligand>
        <name>NAD(+)</name>
        <dbReference type="ChEBI" id="CHEBI:57540"/>
    </ligand>
</feature>
<feature type="binding site" evidence="5">
    <location>
        <position position="178"/>
    </location>
    <ligand>
        <name>substrate</name>
    </ligand>
</feature>
<comment type="cofactor">
    <cofactor evidence="5 6">
        <name>NAD(+)</name>
        <dbReference type="ChEBI" id="CHEBI:57540"/>
    </cofactor>
    <text evidence="5 6">Binds 1 NAD(+) per subunit.</text>
</comment>
<dbReference type="UniPathway" id="UPA00315"/>
<dbReference type="GO" id="GO:0006556">
    <property type="term" value="P:S-adenosylmethionine biosynthetic process"/>
    <property type="evidence" value="ECO:0007669"/>
    <property type="project" value="UniProtKB-UniRule"/>
</dbReference>
<dbReference type="Gene3D" id="3.40.50.720">
    <property type="entry name" value="NAD(P)-binding Rossmann-like Domain"/>
    <property type="match status" value="1"/>
</dbReference>
<evidence type="ECO:0000256" key="1">
    <source>
        <dbReference type="ARBA" id="ARBA00007122"/>
    </source>
</evidence>
<feature type="binding site" evidence="5 6">
    <location>
        <position position="235"/>
    </location>
    <ligand>
        <name>NAD(+)</name>
        <dbReference type="ChEBI" id="CHEBI:57540"/>
    </ligand>
</feature>
<organism evidence="9 10">
    <name type="scientific">Methanothermococcus okinawensis</name>
    <dbReference type="NCBI Taxonomy" id="155863"/>
    <lineage>
        <taxon>Archaea</taxon>
        <taxon>Methanobacteriati</taxon>
        <taxon>Methanobacteriota</taxon>
        <taxon>Methanomada group</taxon>
        <taxon>Methanococci</taxon>
        <taxon>Methanococcales</taxon>
        <taxon>Methanococcaceae</taxon>
        <taxon>Methanothermococcus</taxon>
    </lineage>
</organism>
<feature type="binding site" evidence="5 6">
    <location>
        <begin position="149"/>
        <end position="151"/>
    </location>
    <ligand>
        <name>NAD(+)</name>
        <dbReference type="ChEBI" id="CHEBI:57540"/>
    </ligand>
</feature>
<dbReference type="Gene3D" id="3.40.50.1480">
    <property type="entry name" value="Adenosylhomocysteinase-like"/>
    <property type="match status" value="1"/>
</dbReference>
<feature type="binding site" evidence="5">
    <location>
        <position position="182"/>
    </location>
    <ligand>
        <name>substrate</name>
    </ligand>
</feature>
<dbReference type="GO" id="GO:0005829">
    <property type="term" value="C:cytosol"/>
    <property type="evidence" value="ECO:0007669"/>
    <property type="project" value="TreeGrafter"/>
</dbReference>
<dbReference type="GO" id="GO:0033353">
    <property type="term" value="P:S-adenosylmethionine cycle"/>
    <property type="evidence" value="ECO:0007669"/>
    <property type="project" value="TreeGrafter"/>
</dbReference>
<evidence type="ECO:0000256" key="5">
    <source>
        <dbReference type="HAMAP-Rule" id="MF_00563"/>
    </source>
</evidence>
<comment type="catalytic activity">
    <reaction evidence="5">
        <text>S-inosyl-L-homocysteine + H2O = L-homocysteine + inosine</text>
        <dbReference type="Rhea" id="RHEA:59828"/>
        <dbReference type="ChEBI" id="CHEBI:15377"/>
        <dbReference type="ChEBI" id="CHEBI:17596"/>
        <dbReference type="ChEBI" id="CHEBI:57985"/>
        <dbReference type="ChEBI" id="CHEBI:58199"/>
        <dbReference type="EC" id="3.13.1.9"/>
    </reaction>
</comment>
<comment type="miscellaneous">
    <text evidence="5">SAH is a product of SAM methyltransferases and is known to be a feedback inhibitor of these enzymes. As a result of this inhibition, organisms have evolved efficient enzymes to metabolize SAH via different pathways. The pathway found in methanogens differs from the canonical pathway, it uses the deamination of S-adenosyl-L-homocysteine to form S-inosyl-L-homocysteine for the regeneration of SAM from S-adenosyl-L-homocysteine.</text>
</comment>
<dbReference type="PROSITE" id="PS00739">
    <property type="entry name" value="ADOHCYASE_2"/>
    <property type="match status" value="1"/>
</dbReference>
<sequence length="415" mass="46602">MSKIRDINLYPQGELKIEWARRHMPVLNIIREEFKAEKPFKGLTIGMALHLEAKTAVLAETLMEGGAEIAITGCNPLSTQDDVAAACVKRGMNVYAWRGETREEYYENLHRVLDHEPDIVIDDGADLIFLLHRERQELLDKVMGACEETTTGIIRLKAMAREGVLKFPVINVNDAYTKHLFDNRYGTGQSVIDGIIRTTNLLIAGKNVVVAGYGWCGKGVAMRAAGMGANVIVTEVNPIRALEAKMDGYRVMKMEEAAKIGDIFITTTGCKDVIRAEHMLVMKDGAILANAGHFDNEISKEDLRRISKSVRKVRENIEEYDLGDKKLYLLGEGRLVNLACGDGHPCEVMDMSFANQALSAKFLRENYKKLENKVYNIPYEQDLRIASLKLKSMGVEIDTLTPEQERYLSDWREGT</sequence>
<keyword evidence="3 5" id="KW-0378">Hydrolase</keyword>
<dbReference type="FunFam" id="3.40.50.720:FF:000004">
    <property type="entry name" value="Adenosylhomocysteinase"/>
    <property type="match status" value="1"/>
</dbReference>
<dbReference type="InterPro" id="IPR015878">
    <property type="entry name" value="Ado_hCys_hydrolase_NAD-bd"/>
</dbReference>
<dbReference type="AlphaFoldDB" id="A0A832ZYT4"/>
<feature type="binding site" evidence="5">
    <location>
        <position position="123"/>
    </location>
    <ligand>
        <name>substrate</name>
    </ligand>
</feature>
<dbReference type="Proteomes" id="UP000623215">
    <property type="component" value="Unassembled WGS sequence"/>
</dbReference>
<dbReference type="NCBIfam" id="NF004005">
    <property type="entry name" value="PRK05476.2-3"/>
    <property type="match status" value="1"/>
</dbReference>
<feature type="binding site" evidence="5 6">
    <location>
        <begin position="291"/>
        <end position="293"/>
    </location>
    <ligand>
        <name>NAD(+)</name>
        <dbReference type="ChEBI" id="CHEBI:57540"/>
    </ligand>
</feature>
<dbReference type="Pfam" id="PF00670">
    <property type="entry name" value="AdoHcyase_NAD"/>
    <property type="match status" value="1"/>
</dbReference>
<dbReference type="Pfam" id="PF05221">
    <property type="entry name" value="AdoHcyase"/>
    <property type="match status" value="2"/>
</dbReference>
<dbReference type="SMART" id="SM00997">
    <property type="entry name" value="AdoHcyase_NAD"/>
    <property type="match status" value="1"/>
</dbReference>
<comment type="function">
    <text evidence="5">Catalyzes the hydrolysis of S-inosyl-L-homocysteine (SIH) to L-homocysteine (Hcy) and inosine. Likely functions in a S-adenosyl-L-methionine (SAM) recycling pathway from S-adenosyl-L-homocysteine (SAH) produced from SAM-dependent methylation reactions. Can also catalyze the reverse reaction in vitro, i.e. the synthesis of SIH from Hcy and inosine.</text>
</comment>
<keyword evidence="2 5" id="KW-0554">One-carbon metabolism</keyword>
<reference evidence="9" key="1">
    <citation type="journal article" date="2020" name="ISME J.">
        <title>Gammaproteobacteria mediating utilization of methyl-, sulfur- and petroleum organic compounds in deep ocean hydrothermal plumes.</title>
        <authorList>
            <person name="Zhou Z."/>
            <person name="Liu Y."/>
            <person name="Pan J."/>
            <person name="Cron B.R."/>
            <person name="Toner B.M."/>
            <person name="Anantharaman K."/>
            <person name="Breier J.A."/>
            <person name="Dick G.J."/>
            <person name="Li M."/>
        </authorList>
    </citation>
    <scope>NUCLEOTIDE SEQUENCE</scope>
    <source>
        <strain evidence="9">SZUA-1534</strain>
    </source>
</reference>
<evidence type="ECO:0000256" key="6">
    <source>
        <dbReference type="PIRSR" id="PIRSR001109-2"/>
    </source>
</evidence>
<evidence type="ECO:0000256" key="3">
    <source>
        <dbReference type="ARBA" id="ARBA00022801"/>
    </source>
</evidence>
<feature type="binding site" evidence="6">
    <location>
        <begin position="214"/>
        <end position="219"/>
    </location>
    <ligand>
        <name>NAD(+)</name>
        <dbReference type="ChEBI" id="CHEBI:57540"/>
    </ligand>
</feature>
<dbReference type="NCBIfam" id="TIGR00936">
    <property type="entry name" value="ahcY"/>
    <property type="match status" value="1"/>
</dbReference>
<keyword evidence="5" id="KW-0963">Cytoplasm</keyword>
<dbReference type="CDD" id="cd00401">
    <property type="entry name" value="SAHH"/>
    <property type="match status" value="1"/>
</dbReference>
<evidence type="ECO:0000259" key="8">
    <source>
        <dbReference type="SMART" id="SM00997"/>
    </source>
</evidence>
<dbReference type="PANTHER" id="PTHR23420">
    <property type="entry name" value="ADENOSYLHOMOCYSTEINASE"/>
    <property type="match status" value="1"/>
</dbReference>
<dbReference type="GO" id="GO:0016802">
    <property type="term" value="F:trialkylsulfonium hydrolase activity"/>
    <property type="evidence" value="ECO:0007669"/>
    <property type="project" value="UniProtKB-UniRule"/>
</dbReference>
<keyword evidence="4 5" id="KW-0520">NAD</keyword>
<dbReference type="InterPro" id="IPR036291">
    <property type="entry name" value="NAD(P)-bd_dom_sf"/>
</dbReference>
<dbReference type="InterPro" id="IPR020082">
    <property type="entry name" value="S-Ado-L-homoCys_hydrolase_CS"/>
</dbReference>
<proteinExistence type="inferred from homology"/>
<feature type="binding site" evidence="5 6">
    <location>
        <position position="337"/>
    </location>
    <ligand>
        <name>NAD(+)</name>
        <dbReference type="ChEBI" id="CHEBI:57540"/>
    </ligand>
</feature>
<dbReference type="PANTHER" id="PTHR23420:SF0">
    <property type="entry name" value="ADENOSYLHOMOCYSTEINASE"/>
    <property type="match status" value="1"/>
</dbReference>
<comment type="subcellular location">
    <subcellularLocation>
        <location evidence="5">Cytoplasm</location>
    </subcellularLocation>
</comment>
<feature type="binding site" evidence="6">
    <location>
        <position position="344"/>
    </location>
    <ligand>
        <name>NAD(+)</name>
        <dbReference type="ChEBI" id="CHEBI:57540"/>
    </ligand>
</feature>
<accession>A0A832ZYT4</accession>
<dbReference type="InterPro" id="IPR042172">
    <property type="entry name" value="Adenosylhomocyst_ase-like_sf"/>
</dbReference>
<evidence type="ECO:0000256" key="2">
    <source>
        <dbReference type="ARBA" id="ARBA00022563"/>
    </source>
</evidence>
<comment type="caution">
    <text evidence="9">The sequence shown here is derived from an EMBL/GenBank/DDBJ whole genome shotgun (WGS) entry which is preliminary data.</text>
</comment>
<dbReference type="SMART" id="SM00996">
    <property type="entry name" value="AdoHcyase"/>
    <property type="match status" value="1"/>
</dbReference>
<comment type="pathway">
    <text evidence="5">Amino-acid biosynthesis; S-adenosyl-L-methionine biosynthesis.</text>
</comment>
<name>A0A832ZYT4_9EURY</name>
<dbReference type="SUPFAM" id="SSF52283">
    <property type="entry name" value="Formate/glycerate dehydrogenase catalytic domain-like"/>
    <property type="match status" value="1"/>
</dbReference>
<gene>
    <name evidence="9" type="ORF">EYH55_03915</name>
</gene>
<feature type="domain" description="S-adenosyl-L-homocysteine hydrolase NAD binding" evidence="8">
    <location>
        <begin position="183"/>
        <end position="343"/>
    </location>
</feature>
<dbReference type="GO" id="GO:0004013">
    <property type="term" value="F:adenosylhomocysteinase activity"/>
    <property type="evidence" value="ECO:0007669"/>
    <property type="project" value="UniProtKB-UniRule"/>
</dbReference>
<dbReference type="PROSITE" id="PS00738">
    <property type="entry name" value="ADOHCYASE_1"/>
    <property type="match status" value="1"/>
</dbReference>
<comment type="caution">
    <text evidence="5">Lacks conserved residue(s) required for the propagation of feature annotation.</text>
</comment>